<dbReference type="HOGENOM" id="CLU_2831887_0_0_1"/>
<reference evidence="2 3" key="1">
    <citation type="submission" date="2014-04" db="EMBL/GenBank/DDBJ databases">
        <authorList>
            <consortium name="DOE Joint Genome Institute"/>
            <person name="Kuo A."/>
            <person name="Kohler A."/>
            <person name="Jargeat P."/>
            <person name="Nagy L.G."/>
            <person name="Floudas D."/>
            <person name="Copeland A."/>
            <person name="Barry K.W."/>
            <person name="Cichocki N."/>
            <person name="Veneault-Fourrey C."/>
            <person name="LaButti K."/>
            <person name="Lindquist E.A."/>
            <person name="Lipzen A."/>
            <person name="Lundell T."/>
            <person name="Morin E."/>
            <person name="Murat C."/>
            <person name="Sun H."/>
            <person name="Tunlid A."/>
            <person name="Henrissat B."/>
            <person name="Grigoriev I.V."/>
            <person name="Hibbett D.S."/>
            <person name="Martin F."/>
            <person name="Nordberg H.P."/>
            <person name="Cantor M.N."/>
            <person name="Hua S.X."/>
        </authorList>
    </citation>
    <scope>NUCLEOTIDE SEQUENCE [LARGE SCALE GENOMIC DNA]</scope>
    <source>
        <strain evidence="2 3">Ve08.2h10</strain>
    </source>
</reference>
<evidence type="ECO:0000256" key="1">
    <source>
        <dbReference type="SAM" id="MobiDB-lite"/>
    </source>
</evidence>
<gene>
    <name evidence="2" type="ORF">PAXRUDRAFT_826241</name>
</gene>
<keyword evidence="3" id="KW-1185">Reference proteome</keyword>
<organism evidence="2 3">
    <name type="scientific">Paxillus rubicundulus Ve08.2h10</name>
    <dbReference type="NCBI Taxonomy" id="930991"/>
    <lineage>
        <taxon>Eukaryota</taxon>
        <taxon>Fungi</taxon>
        <taxon>Dikarya</taxon>
        <taxon>Basidiomycota</taxon>
        <taxon>Agaricomycotina</taxon>
        <taxon>Agaricomycetes</taxon>
        <taxon>Agaricomycetidae</taxon>
        <taxon>Boletales</taxon>
        <taxon>Paxilineae</taxon>
        <taxon>Paxillaceae</taxon>
        <taxon>Paxillus</taxon>
    </lineage>
</organism>
<dbReference type="EMBL" id="KN825000">
    <property type="protein sequence ID" value="KIK96155.1"/>
    <property type="molecule type" value="Genomic_DNA"/>
</dbReference>
<protein>
    <submittedName>
        <fullName evidence="2">Uncharacterized protein</fullName>
    </submittedName>
</protein>
<proteinExistence type="predicted"/>
<sequence length="66" mass="6697">MPGTLGPNGSISTRAQYSGRSSSSRPPTAGSRPGGKHPNSAGTRSTPSEVKGGMVIREGTVVENPF</sequence>
<dbReference type="Proteomes" id="UP000054538">
    <property type="component" value="Unassembled WGS sequence"/>
</dbReference>
<reference evidence="3" key="2">
    <citation type="submission" date="2015-01" db="EMBL/GenBank/DDBJ databases">
        <title>Evolutionary Origins and Diversification of the Mycorrhizal Mutualists.</title>
        <authorList>
            <consortium name="DOE Joint Genome Institute"/>
            <consortium name="Mycorrhizal Genomics Consortium"/>
            <person name="Kohler A."/>
            <person name="Kuo A."/>
            <person name="Nagy L.G."/>
            <person name="Floudas D."/>
            <person name="Copeland A."/>
            <person name="Barry K.W."/>
            <person name="Cichocki N."/>
            <person name="Veneault-Fourrey C."/>
            <person name="LaButti K."/>
            <person name="Lindquist E.A."/>
            <person name="Lipzen A."/>
            <person name="Lundell T."/>
            <person name="Morin E."/>
            <person name="Murat C."/>
            <person name="Riley R."/>
            <person name="Ohm R."/>
            <person name="Sun H."/>
            <person name="Tunlid A."/>
            <person name="Henrissat B."/>
            <person name="Grigoriev I.V."/>
            <person name="Hibbett D.S."/>
            <person name="Martin F."/>
        </authorList>
    </citation>
    <scope>NUCLEOTIDE SEQUENCE [LARGE SCALE GENOMIC DNA]</scope>
    <source>
        <strain evidence="3">Ve08.2h10</strain>
    </source>
</reference>
<evidence type="ECO:0000313" key="2">
    <source>
        <dbReference type="EMBL" id="KIK96155.1"/>
    </source>
</evidence>
<evidence type="ECO:0000313" key="3">
    <source>
        <dbReference type="Proteomes" id="UP000054538"/>
    </source>
</evidence>
<accession>A0A0D0E9X9</accession>
<dbReference type="AlphaFoldDB" id="A0A0D0E9X9"/>
<dbReference type="InParanoid" id="A0A0D0E9X9"/>
<feature type="compositionally biased region" description="Polar residues" evidence="1">
    <location>
        <begin position="7"/>
        <end position="26"/>
    </location>
</feature>
<name>A0A0D0E9X9_9AGAM</name>
<feature type="region of interest" description="Disordered" evidence="1">
    <location>
        <begin position="1"/>
        <end position="66"/>
    </location>
</feature>